<dbReference type="Proteomes" id="UP000184330">
    <property type="component" value="Unassembled WGS sequence"/>
</dbReference>
<evidence type="ECO:0000313" key="3">
    <source>
        <dbReference type="Proteomes" id="UP000184330"/>
    </source>
</evidence>
<organism evidence="2 3">
    <name type="scientific">Phialocephala subalpina</name>
    <dbReference type="NCBI Taxonomy" id="576137"/>
    <lineage>
        <taxon>Eukaryota</taxon>
        <taxon>Fungi</taxon>
        <taxon>Dikarya</taxon>
        <taxon>Ascomycota</taxon>
        <taxon>Pezizomycotina</taxon>
        <taxon>Leotiomycetes</taxon>
        <taxon>Helotiales</taxon>
        <taxon>Mollisiaceae</taxon>
        <taxon>Phialocephala</taxon>
        <taxon>Phialocephala fortinii species complex</taxon>
    </lineage>
</organism>
<proteinExistence type="predicted"/>
<feature type="transmembrane region" description="Helical" evidence="1">
    <location>
        <begin position="137"/>
        <end position="156"/>
    </location>
</feature>
<sequence length="175" mass="19717">MDAVEQFLLDFQAEKFGGELFEPNLVASSGMNVGEILAIPGAQYVKTLTYDGHSTLQLIHISVSALMSFLLILLFLYLQVHARFVENREVDPVYQAICVFKAIAVFSGIGRLLMLYAQRWSKSGSLIETIKTGFWHWEEELVFLIVLATVLIFYIVDKLDVVQGPPGFLEEEGRL</sequence>
<evidence type="ECO:0000256" key="1">
    <source>
        <dbReference type="SAM" id="Phobius"/>
    </source>
</evidence>
<feature type="transmembrane region" description="Helical" evidence="1">
    <location>
        <begin position="58"/>
        <end position="80"/>
    </location>
</feature>
<dbReference type="OrthoDB" id="10506550at2759"/>
<gene>
    <name evidence="2" type="ORF">PAC_02056</name>
</gene>
<feature type="transmembrane region" description="Helical" evidence="1">
    <location>
        <begin position="92"/>
        <end position="116"/>
    </location>
</feature>
<protein>
    <submittedName>
        <fullName evidence="2">Uncharacterized protein</fullName>
    </submittedName>
</protein>
<evidence type="ECO:0000313" key="2">
    <source>
        <dbReference type="EMBL" id="CZR52179.1"/>
    </source>
</evidence>
<dbReference type="AlphaFoldDB" id="A0A1L7WHD1"/>
<keyword evidence="3" id="KW-1185">Reference proteome</keyword>
<name>A0A1L7WHD1_9HELO</name>
<accession>A0A1L7WHD1</accession>
<keyword evidence="1" id="KW-1133">Transmembrane helix</keyword>
<keyword evidence="1" id="KW-0812">Transmembrane</keyword>
<dbReference type="EMBL" id="FJOG01000002">
    <property type="protein sequence ID" value="CZR52179.1"/>
    <property type="molecule type" value="Genomic_DNA"/>
</dbReference>
<keyword evidence="1" id="KW-0472">Membrane</keyword>
<reference evidence="2 3" key="1">
    <citation type="submission" date="2016-03" db="EMBL/GenBank/DDBJ databases">
        <authorList>
            <person name="Ploux O."/>
        </authorList>
    </citation>
    <scope>NUCLEOTIDE SEQUENCE [LARGE SCALE GENOMIC DNA]</scope>
    <source>
        <strain evidence="2 3">UAMH 11012</strain>
    </source>
</reference>